<dbReference type="GO" id="GO:0006355">
    <property type="term" value="P:regulation of DNA-templated transcription"/>
    <property type="evidence" value="ECO:0007669"/>
    <property type="project" value="TreeGrafter"/>
</dbReference>
<dbReference type="EMBL" id="FOKC01000001">
    <property type="protein sequence ID" value="SFA88788.1"/>
    <property type="molecule type" value="Genomic_DNA"/>
</dbReference>
<evidence type="ECO:0000313" key="8">
    <source>
        <dbReference type="Proteomes" id="UP000199113"/>
    </source>
</evidence>
<evidence type="ECO:0000313" key="9">
    <source>
        <dbReference type="Proteomes" id="UP000233565"/>
    </source>
</evidence>
<dbReference type="EMBL" id="PJBV01000035">
    <property type="protein sequence ID" value="PKH37966.1"/>
    <property type="molecule type" value="Genomic_DNA"/>
</dbReference>
<keyword evidence="4" id="KW-0472">Membrane</keyword>
<reference evidence="7" key="1">
    <citation type="submission" date="2016-10" db="EMBL/GenBank/DDBJ databases">
        <authorList>
            <person name="de Groot N.N."/>
        </authorList>
    </citation>
    <scope>NUCLEOTIDE SEQUENCE [LARGE SCALE GENOMIC DNA]</scope>
    <source>
        <strain evidence="7">CGMCC 1.10697</strain>
    </source>
</reference>
<evidence type="ECO:0000313" key="6">
    <source>
        <dbReference type="EMBL" id="PKH37966.1"/>
    </source>
</evidence>
<name>A0A1I0WKN9_9ACTN</name>
<dbReference type="RefSeq" id="WP_101229012.1">
    <property type="nucleotide sequence ID" value="NZ_FOKC01000001.1"/>
</dbReference>
<keyword evidence="9" id="KW-1185">Reference proteome</keyword>
<dbReference type="Gene3D" id="1.25.40.10">
    <property type="entry name" value="Tetratricopeptide repeat domain"/>
    <property type="match status" value="1"/>
</dbReference>
<dbReference type="Pfam" id="PF03704">
    <property type="entry name" value="BTAD"/>
    <property type="match status" value="1"/>
</dbReference>
<evidence type="ECO:0000313" key="7">
    <source>
        <dbReference type="EMBL" id="SFA88788.1"/>
    </source>
</evidence>
<feature type="transmembrane region" description="Helical" evidence="4">
    <location>
        <begin position="292"/>
        <end position="313"/>
    </location>
</feature>
<keyword evidence="2" id="KW-0804">Transcription</keyword>
<evidence type="ECO:0000256" key="4">
    <source>
        <dbReference type="SAM" id="Phobius"/>
    </source>
</evidence>
<keyword evidence="7" id="KW-0238">DNA-binding</keyword>
<feature type="compositionally biased region" description="Low complexity" evidence="3">
    <location>
        <begin position="462"/>
        <end position="473"/>
    </location>
</feature>
<dbReference type="InterPro" id="IPR005158">
    <property type="entry name" value="BTAD"/>
</dbReference>
<organism evidence="7 8">
    <name type="scientific">Nocardioides alpinus</name>
    <dbReference type="NCBI Taxonomy" id="748909"/>
    <lineage>
        <taxon>Bacteria</taxon>
        <taxon>Bacillati</taxon>
        <taxon>Actinomycetota</taxon>
        <taxon>Actinomycetes</taxon>
        <taxon>Propionibacteriales</taxon>
        <taxon>Nocardioidaceae</taxon>
        <taxon>Nocardioides</taxon>
    </lineage>
</organism>
<evidence type="ECO:0000256" key="1">
    <source>
        <dbReference type="ARBA" id="ARBA00023015"/>
    </source>
</evidence>
<evidence type="ECO:0000256" key="2">
    <source>
        <dbReference type="ARBA" id="ARBA00023163"/>
    </source>
</evidence>
<dbReference type="AlphaFoldDB" id="A0A1I0WKN9"/>
<protein>
    <submittedName>
        <fullName evidence="7">DNA-binding transcriptional activator of the SARP family</fullName>
    </submittedName>
</protein>
<dbReference type="Proteomes" id="UP000233565">
    <property type="component" value="Unassembled WGS sequence"/>
</dbReference>
<dbReference type="SUPFAM" id="SSF48452">
    <property type="entry name" value="TPR-like"/>
    <property type="match status" value="1"/>
</dbReference>
<feature type="region of interest" description="Disordered" evidence="3">
    <location>
        <begin position="411"/>
        <end position="511"/>
    </location>
</feature>
<dbReference type="OrthoDB" id="5509004at2"/>
<feature type="compositionally biased region" description="Polar residues" evidence="3">
    <location>
        <begin position="438"/>
        <end position="455"/>
    </location>
</feature>
<dbReference type="InterPro" id="IPR011990">
    <property type="entry name" value="TPR-like_helical_dom_sf"/>
</dbReference>
<keyword evidence="4" id="KW-0812">Transmembrane</keyword>
<feature type="domain" description="Bacterial transcriptional activator" evidence="5">
    <location>
        <begin position="100"/>
        <end position="238"/>
    </location>
</feature>
<dbReference type="SMART" id="SM01043">
    <property type="entry name" value="BTAD"/>
    <property type="match status" value="1"/>
</dbReference>
<sequence length="511" mass="53164">MTEYSAVAVASSRLQLLGGWQLLVDGAEVELGHREQRLVALLALADHSARAQVASALWPDSTDERALASLRRAVLHCQKRCPGLLEAARLTIALAPGVRVDVDDLRRAAGLTGLPMTDLVAHELMTALRGGELLPGWYDDWAVEERGLLEQLRAEGLERVAVHGLEQGDAVLAVDAARAASEIEPLRELPREVSIRAHLSRGDAAGALHEFQHYCTVMHDELGAAPSRRLVELVEPLLEAPQQTSPVTIPRQRVAPSEEQAVDDPVQDWAPTSLDDFLDGQHRGAATGVRRVAAALVAVAGVALTVSLAVAVAGPDLPADVTSDPGGTVPADRVPSPGAVAPGRTVRVLPIDADTGAAAFAVRANQRPAQVRLVVRGPAGLRVVRHLVVRDAGGRDVVVRGLDPGTYTWSATSATASPVSGQVSVSTPAAEAREQDVASATVTPDVTQVASTPSQAPLPEQTPSSSPSSTPTSSPTPSPTPDPSPTPSPSPSHSPTGTPQDPGTVAPTPVG</sequence>
<reference evidence="6 9" key="2">
    <citation type="submission" date="2017-12" db="EMBL/GenBank/DDBJ databases">
        <title>Pharmacopeia of the Arctic Ocean.</title>
        <authorList>
            <person name="Collins E."/>
            <person name="Ducluzeau A.-L."/>
        </authorList>
    </citation>
    <scope>NUCLEOTIDE SEQUENCE [LARGE SCALE GENOMIC DNA]</scope>
    <source>
        <strain evidence="6 9">DSM 23325</strain>
    </source>
</reference>
<evidence type="ECO:0000259" key="5">
    <source>
        <dbReference type="SMART" id="SM01043"/>
    </source>
</evidence>
<dbReference type="STRING" id="748909.SAMN05192575_1011050"/>
<keyword evidence="4" id="KW-1133">Transmembrane helix</keyword>
<gene>
    <name evidence="6" type="ORF">CXG46_21565</name>
    <name evidence="7" type="ORF">SAMN05192575_1011050</name>
</gene>
<evidence type="ECO:0000256" key="3">
    <source>
        <dbReference type="SAM" id="MobiDB-lite"/>
    </source>
</evidence>
<dbReference type="GO" id="GO:0003677">
    <property type="term" value="F:DNA binding"/>
    <property type="evidence" value="ECO:0007669"/>
    <property type="project" value="UniProtKB-KW"/>
</dbReference>
<dbReference type="PANTHER" id="PTHR35807">
    <property type="entry name" value="TRANSCRIPTIONAL REGULATOR REDD-RELATED"/>
    <property type="match status" value="1"/>
</dbReference>
<feature type="compositionally biased region" description="Polar residues" evidence="3">
    <location>
        <begin position="418"/>
        <end position="427"/>
    </location>
</feature>
<proteinExistence type="predicted"/>
<feature type="region of interest" description="Disordered" evidence="3">
    <location>
        <begin position="317"/>
        <end position="339"/>
    </location>
</feature>
<dbReference type="PANTHER" id="PTHR35807:SF1">
    <property type="entry name" value="TRANSCRIPTIONAL REGULATOR REDD"/>
    <property type="match status" value="1"/>
</dbReference>
<dbReference type="InterPro" id="IPR051677">
    <property type="entry name" value="AfsR-DnrI-RedD_regulator"/>
</dbReference>
<dbReference type="Proteomes" id="UP000199113">
    <property type="component" value="Unassembled WGS sequence"/>
</dbReference>
<accession>A0A1I0WKN9</accession>
<feature type="compositionally biased region" description="Pro residues" evidence="3">
    <location>
        <begin position="474"/>
        <end position="492"/>
    </location>
</feature>
<keyword evidence="1" id="KW-0805">Transcription regulation</keyword>